<organism evidence="2 3">
    <name type="scientific">Stutzerimonas stutzeri</name>
    <name type="common">Pseudomonas stutzeri</name>
    <dbReference type="NCBI Taxonomy" id="316"/>
    <lineage>
        <taxon>Bacteria</taxon>
        <taxon>Pseudomonadati</taxon>
        <taxon>Pseudomonadota</taxon>
        <taxon>Gammaproteobacteria</taxon>
        <taxon>Pseudomonadales</taxon>
        <taxon>Pseudomonadaceae</taxon>
        <taxon>Stutzerimonas</taxon>
    </lineage>
</organism>
<dbReference type="AlphaFoldDB" id="A0A2N8RZ20"/>
<feature type="compositionally biased region" description="Basic and acidic residues" evidence="1">
    <location>
        <begin position="58"/>
        <end position="71"/>
    </location>
</feature>
<name>A0A2N8RZ20_STUST</name>
<sequence length="193" mass="21130">MTVMTKAEFADSRGWSRPYVSKLGKQGRLVLTEDGKKVDVEATLALLGETADPSKAGVSERHQRDRAEKGVHSLVTSHAQTSSMPPAGGGDSYQKARAHREHFLSLLAEDEFLKGRGELVERKAVDLAAFNTARTLRDLILGLPPKVAGELIAITDTWEMERRLTELLRSVLEDAASLVQLDAELEQGAKEPN</sequence>
<dbReference type="Proteomes" id="UP000235925">
    <property type="component" value="Unassembled WGS sequence"/>
</dbReference>
<evidence type="ECO:0000313" key="3">
    <source>
        <dbReference type="Proteomes" id="UP000235925"/>
    </source>
</evidence>
<feature type="region of interest" description="Disordered" evidence="1">
    <location>
        <begin position="53"/>
        <end position="93"/>
    </location>
</feature>
<gene>
    <name evidence="2" type="ORF">CXK92_13340</name>
</gene>
<evidence type="ECO:0000256" key="1">
    <source>
        <dbReference type="SAM" id="MobiDB-lite"/>
    </source>
</evidence>
<evidence type="ECO:0000313" key="2">
    <source>
        <dbReference type="EMBL" id="PNF79627.1"/>
    </source>
</evidence>
<reference evidence="2 3" key="1">
    <citation type="submission" date="2018-01" db="EMBL/GenBank/DDBJ databases">
        <title>Denitrification phenotypes of diverse strains of Pseudomonas stutzeri.</title>
        <authorList>
            <person name="Milligan D.A."/>
            <person name="Bergaust L."/>
            <person name="Bakken L.R."/>
            <person name="Frostegard A."/>
        </authorList>
    </citation>
    <scope>NUCLEOTIDE SEQUENCE [LARGE SCALE GENOMIC DNA]</scope>
    <source>
        <strain evidence="2 3">KC</strain>
    </source>
</reference>
<proteinExistence type="predicted"/>
<accession>A0A2N8RZ20</accession>
<dbReference type="RefSeq" id="WP_102825517.1">
    <property type="nucleotide sequence ID" value="NZ_CP139348.1"/>
</dbReference>
<feature type="compositionally biased region" description="Polar residues" evidence="1">
    <location>
        <begin position="74"/>
        <end position="84"/>
    </location>
</feature>
<protein>
    <submittedName>
        <fullName evidence="2">Terminase small subunit</fullName>
    </submittedName>
</protein>
<dbReference type="OrthoDB" id="6195706at2"/>
<dbReference type="EMBL" id="POUN01000004">
    <property type="protein sequence ID" value="PNF79627.1"/>
    <property type="molecule type" value="Genomic_DNA"/>
</dbReference>
<comment type="caution">
    <text evidence="2">The sequence shown here is derived from an EMBL/GenBank/DDBJ whole genome shotgun (WGS) entry which is preliminary data.</text>
</comment>